<sequence length="133" mass="14374">MSDHLNQIPPAAALLGREVVAADKDTGEVRVRFLAKHEFTNRHGTVQGGFLAAMLDAATGNAVMAMLPPEQTAVHTRLDTSYLKPARPGPLTAVARVRERDARSAKVEAELRDDSGTVVATARAELRILPRVR</sequence>
<organism evidence="4 5">
    <name type="scientific">Bradyrhizobium lablabi</name>
    <dbReference type="NCBI Taxonomy" id="722472"/>
    <lineage>
        <taxon>Bacteria</taxon>
        <taxon>Pseudomonadati</taxon>
        <taxon>Pseudomonadota</taxon>
        <taxon>Alphaproteobacteria</taxon>
        <taxon>Hyphomicrobiales</taxon>
        <taxon>Nitrobacteraceae</taxon>
        <taxon>Bradyrhizobium</taxon>
    </lineage>
</organism>
<dbReference type="Gene3D" id="3.10.129.10">
    <property type="entry name" value="Hotdog Thioesterase"/>
    <property type="match status" value="1"/>
</dbReference>
<dbReference type="CDD" id="cd03443">
    <property type="entry name" value="PaaI_thioesterase"/>
    <property type="match status" value="1"/>
</dbReference>
<accession>A0A1M6X3F9</accession>
<feature type="domain" description="Thioesterase" evidence="3">
    <location>
        <begin position="43"/>
        <end position="119"/>
    </location>
</feature>
<gene>
    <name evidence="4" type="ORF">SAMN05444159_4749</name>
</gene>
<evidence type="ECO:0000313" key="4">
    <source>
        <dbReference type="EMBL" id="SHL00441.1"/>
    </source>
</evidence>
<keyword evidence="2" id="KW-0378">Hydrolase</keyword>
<dbReference type="InterPro" id="IPR039298">
    <property type="entry name" value="ACOT13"/>
</dbReference>
<dbReference type="InterPro" id="IPR029069">
    <property type="entry name" value="HotDog_dom_sf"/>
</dbReference>
<dbReference type="InterPro" id="IPR003736">
    <property type="entry name" value="PAAI_dom"/>
</dbReference>
<dbReference type="Pfam" id="PF03061">
    <property type="entry name" value="4HBT"/>
    <property type="match status" value="1"/>
</dbReference>
<protein>
    <submittedName>
        <fullName evidence="4">Uncharacterized domain 1-containing protein</fullName>
    </submittedName>
</protein>
<evidence type="ECO:0000256" key="1">
    <source>
        <dbReference type="ARBA" id="ARBA00008324"/>
    </source>
</evidence>
<dbReference type="PANTHER" id="PTHR21660:SF1">
    <property type="entry name" value="ACYL-COENZYME A THIOESTERASE 13"/>
    <property type="match status" value="1"/>
</dbReference>
<evidence type="ECO:0000256" key="2">
    <source>
        <dbReference type="ARBA" id="ARBA00022801"/>
    </source>
</evidence>
<comment type="similarity">
    <text evidence="1">Belongs to the thioesterase PaaI family.</text>
</comment>
<dbReference type="NCBIfam" id="TIGR00369">
    <property type="entry name" value="unchar_dom_1"/>
    <property type="match status" value="1"/>
</dbReference>
<dbReference type="GO" id="GO:0047617">
    <property type="term" value="F:fatty acyl-CoA hydrolase activity"/>
    <property type="evidence" value="ECO:0007669"/>
    <property type="project" value="InterPro"/>
</dbReference>
<name>A0A1M6X3F9_9BRAD</name>
<proteinExistence type="inferred from homology"/>
<dbReference type="SUPFAM" id="SSF54637">
    <property type="entry name" value="Thioesterase/thiol ester dehydrase-isomerase"/>
    <property type="match status" value="1"/>
</dbReference>
<reference evidence="4 5" key="1">
    <citation type="submission" date="2016-11" db="EMBL/GenBank/DDBJ databases">
        <authorList>
            <person name="Jaros S."/>
            <person name="Januszkiewicz K."/>
            <person name="Wedrychowicz H."/>
        </authorList>
    </citation>
    <scope>NUCLEOTIDE SEQUENCE [LARGE SCALE GENOMIC DNA]</scope>
    <source>
        <strain evidence="4 5">GAS499</strain>
    </source>
</reference>
<dbReference type="AlphaFoldDB" id="A0A1M6X3F9"/>
<evidence type="ECO:0000313" key="5">
    <source>
        <dbReference type="Proteomes" id="UP000189935"/>
    </source>
</evidence>
<dbReference type="RefSeq" id="WP_154071403.1">
    <property type="nucleotide sequence ID" value="NZ_LT670844.1"/>
</dbReference>
<dbReference type="Proteomes" id="UP000189935">
    <property type="component" value="Chromosome I"/>
</dbReference>
<dbReference type="EMBL" id="LT670844">
    <property type="protein sequence ID" value="SHL00441.1"/>
    <property type="molecule type" value="Genomic_DNA"/>
</dbReference>
<dbReference type="OrthoDB" id="9813282at2"/>
<evidence type="ECO:0000259" key="3">
    <source>
        <dbReference type="Pfam" id="PF03061"/>
    </source>
</evidence>
<dbReference type="PANTHER" id="PTHR21660">
    <property type="entry name" value="THIOESTERASE SUPERFAMILY MEMBER-RELATED"/>
    <property type="match status" value="1"/>
</dbReference>
<dbReference type="InterPro" id="IPR006683">
    <property type="entry name" value="Thioestr_dom"/>
</dbReference>